<organism evidence="1 2">
    <name type="scientific">Thermotoga maritima (strain ATCC 43589 / DSM 3109 / JCM 10099 / NBRC 100826 / MSB8)</name>
    <dbReference type="NCBI Taxonomy" id="243274"/>
    <lineage>
        <taxon>Bacteria</taxon>
        <taxon>Thermotogati</taxon>
        <taxon>Thermotogota</taxon>
        <taxon>Thermotogae</taxon>
        <taxon>Thermotogales</taxon>
        <taxon>Thermotogaceae</taxon>
        <taxon>Thermotoga</taxon>
    </lineage>
</organism>
<dbReference type="InParanoid" id="Q9X111"/>
<dbReference type="PATRIC" id="fig|243274.17.peg.1289"/>
<name>Q9X111_THEMA</name>
<protein>
    <submittedName>
        <fullName evidence="1">Uncharacterized protein</fullName>
    </submittedName>
</protein>
<dbReference type="KEGG" id="tmw:THMA_1311"/>
<accession>Q9X111</accession>
<reference evidence="1 2" key="1">
    <citation type="journal article" date="1999" name="Nature">
        <title>Evidence for lateral gene transfer between Archaea and Bacteria from genome sequence of Thermotoga maritima.</title>
        <authorList>
            <person name="Nelson K.E."/>
            <person name="Clayton R.A."/>
            <person name="Gill S.R."/>
            <person name="Gwinn M.L."/>
            <person name="Dodson R.J."/>
            <person name="Haft D.H."/>
            <person name="Hickey E.K."/>
            <person name="Peterson J.D."/>
            <person name="Nelson W.C."/>
            <person name="Ketchum K.A."/>
            <person name="McDonald L."/>
            <person name="Utterback T.R."/>
            <person name="Malek J.A."/>
            <person name="Linher K.D."/>
            <person name="Garrett M.M."/>
            <person name="Stewart A.M."/>
            <person name="Cotton M.D."/>
            <person name="Pratt M.S."/>
            <person name="Phillips C.A."/>
            <person name="Richardson D."/>
            <person name="Heidelberg J."/>
            <person name="Sutton G.G."/>
            <person name="Fleischmann R.D."/>
            <person name="White O."/>
            <person name="Salzberg S.L."/>
            <person name="Smith H.O."/>
            <person name="Venter J.C."/>
            <person name="Fraser C.M."/>
        </authorList>
    </citation>
    <scope>NUCLEOTIDE SEQUENCE [LARGE SCALE GENOMIC DNA]</scope>
    <source>
        <strain evidence="2">ATCC 43589 / DSM 3109 / JCM 10099 / NBRC 100826 / MSB8</strain>
    </source>
</reference>
<dbReference type="AlphaFoldDB" id="Q9X111"/>
<evidence type="ECO:0000313" key="1">
    <source>
        <dbReference type="EMBL" id="AAD36359.1"/>
    </source>
</evidence>
<dbReference type="EMBL" id="AE000512">
    <property type="protein sequence ID" value="AAD36359.1"/>
    <property type="molecule type" value="Genomic_DNA"/>
</dbReference>
<keyword evidence="2" id="KW-1185">Reference proteome</keyword>
<dbReference type="PIR" id="D72271">
    <property type="entry name" value="D72271"/>
</dbReference>
<dbReference type="Proteomes" id="UP000008183">
    <property type="component" value="Chromosome"/>
</dbReference>
<gene>
    <name evidence="1" type="ordered locus">TM_1285</name>
</gene>
<proteinExistence type="predicted"/>
<evidence type="ECO:0000313" key="2">
    <source>
        <dbReference type="Proteomes" id="UP000008183"/>
    </source>
</evidence>
<dbReference type="EnsemblBacteria" id="AAD36359">
    <property type="protein sequence ID" value="AAD36359"/>
    <property type="gene ID" value="TM_1285"/>
</dbReference>
<dbReference type="KEGG" id="tma:TM1285"/>
<sequence>MELSSFDFTYALPGWCIKEMRVRYFLKILWWFIYGHENFDN</sequence>
<dbReference type="KEGG" id="tmm:Tmari_1291"/>